<comment type="caution">
    <text evidence="1">The sequence shown here is derived from an EMBL/GenBank/DDBJ whole genome shotgun (WGS) entry which is preliminary data.</text>
</comment>
<accession>A0AAV0MSR0</accession>
<reference evidence="1" key="1">
    <citation type="submission" date="2022-08" db="EMBL/GenBank/DDBJ databases">
        <authorList>
            <person name="Gutierrez-Valencia J."/>
        </authorList>
    </citation>
    <scope>NUCLEOTIDE SEQUENCE</scope>
</reference>
<keyword evidence="2" id="KW-1185">Reference proteome</keyword>
<evidence type="ECO:0000313" key="1">
    <source>
        <dbReference type="EMBL" id="CAI0449347.1"/>
    </source>
</evidence>
<dbReference type="AlphaFoldDB" id="A0AAV0MSR0"/>
<feature type="non-terminal residue" evidence="1">
    <location>
        <position position="65"/>
    </location>
</feature>
<dbReference type="EMBL" id="CAMGYJ010000007">
    <property type="protein sequence ID" value="CAI0449347.1"/>
    <property type="molecule type" value="Genomic_DNA"/>
</dbReference>
<evidence type="ECO:0000313" key="2">
    <source>
        <dbReference type="Proteomes" id="UP001154282"/>
    </source>
</evidence>
<proteinExistence type="predicted"/>
<gene>
    <name evidence="1" type="ORF">LITE_LOCUS30135</name>
</gene>
<protein>
    <submittedName>
        <fullName evidence="1">Uncharacterized protein</fullName>
    </submittedName>
</protein>
<dbReference type="Proteomes" id="UP001154282">
    <property type="component" value="Unassembled WGS sequence"/>
</dbReference>
<sequence length="65" mass="7628">MMLMTFLEEVELQVGKEVAMKAMMEMIVAQQLAWCPQAVIHRMLVVVNEMTLKLYLIVVHLFEFE</sequence>
<organism evidence="1 2">
    <name type="scientific">Linum tenue</name>
    <dbReference type="NCBI Taxonomy" id="586396"/>
    <lineage>
        <taxon>Eukaryota</taxon>
        <taxon>Viridiplantae</taxon>
        <taxon>Streptophyta</taxon>
        <taxon>Embryophyta</taxon>
        <taxon>Tracheophyta</taxon>
        <taxon>Spermatophyta</taxon>
        <taxon>Magnoliopsida</taxon>
        <taxon>eudicotyledons</taxon>
        <taxon>Gunneridae</taxon>
        <taxon>Pentapetalae</taxon>
        <taxon>rosids</taxon>
        <taxon>fabids</taxon>
        <taxon>Malpighiales</taxon>
        <taxon>Linaceae</taxon>
        <taxon>Linum</taxon>
    </lineage>
</organism>
<name>A0AAV0MSR0_9ROSI</name>